<sequence>MSCLDVPVPGCIRGLLVQEASVSCAESADYKINRRIRAFCENEKHYSSAAIDLACDLASGPSDLIVLVESLPQVLEYNADLATFVRECPMLKAVDELIHFASNGTRSIETVSVLQNIAYPGYDIGVLSMMQADRLVWDIINLKKPKVVLCCWSGVFYEQDFPFLGKVMSKGVGTWPPFEHVEIRDSKILTIRSFRPDITLRRRGKSPNTRMLLIYHFVLAFHLLEDPAGSPRQVPDWAKLMSERASEEQDSDASDLGSEGVVWGIECIPETLIEELALNPRNPSLQGIISCWEPEQQIAFFLKELCHSDYSGGAAPLVRLCLVFQSYEHPDKEEVVKGLHKAGCRQKTFEVEPGIVLKTMSEAARLLDGRLISMLEGEDFVDVQVEWEDMVIVE</sequence>
<reference evidence="1 2" key="1">
    <citation type="submission" date="2023-01" db="EMBL/GenBank/DDBJ databases">
        <title>Analysis of 21 Apiospora genomes using comparative genomics revels a genus with tremendous synthesis potential of carbohydrate active enzymes and secondary metabolites.</title>
        <authorList>
            <person name="Sorensen T."/>
        </authorList>
    </citation>
    <scope>NUCLEOTIDE SEQUENCE [LARGE SCALE GENOMIC DNA]</scope>
    <source>
        <strain evidence="1 2">CBS 20057</strain>
    </source>
</reference>
<gene>
    <name evidence="1" type="ORF">PG991_002974</name>
</gene>
<accession>A0ABR1SI67</accession>
<evidence type="ECO:0000313" key="1">
    <source>
        <dbReference type="EMBL" id="KAK8033576.1"/>
    </source>
</evidence>
<dbReference type="Proteomes" id="UP001396898">
    <property type="component" value="Unassembled WGS sequence"/>
</dbReference>
<evidence type="ECO:0000313" key="2">
    <source>
        <dbReference type="Proteomes" id="UP001396898"/>
    </source>
</evidence>
<name>A0ABR1SI67_9PEZI</name>
<proteinExistence type="predicted"/>
<organism evidence="1 2">
    <name type="scientific">Apiospora marii</name>
    <dbReference type="NCBI Taxonomy" id="335849"/>
    <lineage>
        <taxon>Eukaryota</taxon>
        <taxon>Fungi</taxon>
        <taxon>Dikarya</taxon>
        <taxon>Ascomycota</taxon>
        <taxon>Pezizomycotina</taxon>
        <taxon>Sordariomycetes</taxon>
        <taxon>Xylariomycetidae</taxon>
        <taxon>Amphisphaeriales</taxon>
        <taxon>Apiosporaceae</taxon>
        <taxon>Apiospora</taxon>
    </lineage>
</organism>
<comment type="caution">
    <text evidence="1">The sequence shown here is derived from an EMBL/GenBank/DDBJ whole genome shotgun (WGS) entry which is preliminary data.</text>
</comment>
<keyword evidence="2" id="KW-1185">Reference proteome</keyword>
<dbReference type="EMBL" id="JAQQWI010000006">
    <property type="protein sequence ID" value="KAK8033576.1"/>
    <property type="molecule type" value="Genomic_DNA"/>
</dbReference>
<protein>
    <submittedName>
        <fullName evidence="1">Uncharacterized protein</fullName>
    </submittedName>
</protein>